<evidence type="ECO:0000259" key="1">
    <source>
        <dbReference type="PROSITE" id="PS51186"/>
    </source>
</evidence>
<dbReference type="PROSITE" id="PS51186">
    <property type="entry name" value="GNAT"/>
    <property type="match status" value="1"/>
</dbReference>
<evidence type="ECO:0000313" key="2">
    <source>
        <dbReference type="EMBL" id="KOG90429.1"/>
    </source>
</evidence>
<sequence>MADVRTAHTADLDPATLKAVRALLDDAFDGDMSDEDWDHTLGGAHVLLWEDGELIGHGAVVRRQFLHAGRAVRAGYVEGVGVRADKRGRGHGSAVMDEAERLLRGGFELGALSASDDAVGFYA</sequence>
<dbReference type="InterPro" id="IPR016181">
    <property type="entry name" value="Acyl_CoA_acyltransferase"/>
</dbReference>
<comment type="caution">
    <text evidence="2">The sequence shown here is derived from an EMBL/GenBank/DDBJ whole genome shotgun (WGS) entry which is preliminary data.</text>
</comment>
<dbReference type="Pfam" id="PF00583">
    <property type="entry name" value="Acetyltransf_1"/>
    <property type="match status" value="1"/>
</dbReference>
<dbReference type="SUPFAM" id="SSF55729">
    <property type="entry name" value="Acyl-CoA N-acyltransferases (Nat)"/>
    <property type="match status" value="1"/>
</dbReference>
<dbReference type="EMBL" id="LGUT01000740">
    <property type="protein sequence ID" value="KOG90429.1"/>
    <property type="molecule type" value="Genomic_DNA"/>
</dbReference>
<name>A0ABR5JAL6_9ACTN</name>
<keyword evidence="3" id="KW-1185">Reference proteome</keyword>
<dbReference type="CDD" id="cd04301">
    <property type="entry name" value="NAT_SF"/>
    <property type="match status" value="1"/>
</dbReference>
<dbReference type="Gene3D" id="3.40.630.30">
    <property type="match status" value="1"/>
</dbReference>
<feature type="domain" description="N-acetyltransferase" evidence="1">
    <location>
        <begin position="7"/>
        <end position="123"/>
    </location>
</feature>
<protein>
    <submittedName>
        <fullName evidence="2">Aminoglycoside 2'-N-acetyltransferase</fullName>
    </submittedName>
</protein>
<feature type="non-terminal residue" evidence="2">
    <location>
        <position position="123"/>
    </location>
</feature>
<evidence type="ECO:0000313" key="3">
    <source>
        <dbReference type="Proteomes" id="UP000037020"/>
    </source>
</evidence>
<proteinExistence type="predicted"/>
<organism evidence="2 3">
    <name type="scientific">Streptomyces varsoviensis</name>
    <dbReference type="NCBI Taxonomy" id="67373"/>
    <lineage>
        <taxon>Bacteria</taxon>
        <taxon>Bacillati</taxon>
        <taxon>Actinomycetota</taxon>
        <taxon>Actinomycetes</taxon>
        <taxon>Kitasatosporales</taxon>
        <taxon>Streptomycetaceae</taxon>
        <taxon>Streptomyces</taxon>
    </lineage>
</organism>
<dbReference type="InterPro" id="IPR000182">
    <property type="entry name" value="GNAT_dom"/>
</dbReference>
<dbReference type="Proteomes" id="UP000037020">
    <property type="component" value="Unassembled WGS sequence"/>
</dbReference>
<reference evidence="2 3" key="1">
    <citation type="submission" date="2015-07" db="EMBL/GenBank/DDBJ databases">
        <authorList>
            <person name="Ju K.-S."/>
            <person name="Doroghazi J.R."/>
            <person name="Metcalf W.W."/>
        </authorList>
    </citation>
    <scope>NUCLEOTIDE SEQUENCE [LARGE SCALE GENOMIC DNA]</scope>
    <source>
        <strain evidence="2 3">NRRL B-3589</strain>
    </source>
</reference>
<accession>A0ABR5JAL6</accession>
<gene>
    <name evidence="2" type="ORF">ADK38_08865</name>
</gene>